<sequence length="138" mass="16642">MPTLSRSEIQNIEKYWIEYEQYKKKLQYREWELLHPHNQGGEMVGGRSNTISDTTAKKAMVLANDAYYQNLKRIIKTVEDLYSELDDDMRTIVDMRYWDKDGCYEWEDISDKLYISRHKVLRKRNILIDKTAERIGWV</sequence>
<dbReference type="RefSeq" id="WP_142510708.1">
    <property type="nucleotide sequence ID" value="NZ_SADV01000031.1"/>
</dbReference>
<dbReference type="InterPro" id="IPR006523">
    <property type="entry name" value="RinA"/>
</dbReference>
<dbReference type="OrthoDB" id="2735906at2"/>
<organism evidence="1 2">
    <name type="scientific">Lysinibacillus sphaericus</name>
    <name type="common">Bacillus sphaericus</name>
    <dbReference type="NCBI Taxonomy" id="1421"/>
    <lineage>
        <taxon>Bacteria</taxon>
        <taxon>Bacillati</taxon>
        <taxon>Bacillota</taxon>
        <taxon>Bacilli</taxon>
        <taxon>Bacillales</taxon>
        <taxon>Bacillaceae</taxon>
        <taxon>Lysinibacillus</taxon>
    </lineage>
</organism>
<evidence type="ECO:0000313" key="2">
    <source>
        <dbReference type="Proteomes" id="UP000317944"/>
    </source>
</evidence>
<gene>
    <name evidence="1" type="ORF">C7Y47_22110</name>
</gene>
<dbReference type="AlphaFoldDB" id="A0A544U8A7"/>
<dbReference type="NCBIfam" id="TIGR01636">
    <property type="entry name" value="phage_rinA"/>
    <property type="match status" value="1"/>
</dbReference>
<comment type="caution">
    <text evidence="1">The sequence shown here is derived from an EMBL/GenBank/DDBJ whole genome shotgun (WGS) entry which is preliminary data.</text>
</comment>
<proteinExistence type="predicted"/>
<protein>
    <submittedName>
        <fullName evidence="1">Transcriptional regulator</fullName>
    </submittedName>
</protein>
<reference evidence="1 2" key="1">
    <citation type="submission" date="2018-03" db="EMBL/GenBank/DDBJ databases">
        <title>Aerobic endospore-forming bacteria genome sequencing and assembly.</title>
        <authorList>
            <person name="Cavalcante D.A."/>
            <person name="Driks A."/>
            <person name="Putonti C."/>
            <person name="De-Souza M.T."/>
        </authorList>
    </citation>
    <scope>NUCLEOTIDE SEQUENCE [LARGE SCALE GENOMIC DNA]</scope>
    <source>
        <strain evidence="1 2">SDF0037</strain>
    </source>
</reference>
<accession>A0A544U8A7</accession>
<dbReference type="Proteomes" id="UP000317944">
    <property type="component" value="Unassembled WGS sequence"/>
</dbReference>
<name>A0A544U8A7_LYSSH</name>
<dbReference type="EMBL" id="SADV01000031">
    <property type="protein sequence ID" value="TQR28337.1"/>
    <property type="molecule type" value="Genomic_DNA"/>
</dbReference>
<evidence type="ECO:0000313" key="1">
    <source>
        <dbReference type="EMBL" id="TQR28337.1"/>
    </source>
</evidence>